<dbReference type="AlphaFoldDB" id="A0A1V4SKT2"/>
<dbReference type="InterPro" id="IPR050515">
    <property type="entry name" value="Beta-lactam/transpept"/>
</dbReference>
<dbReference type="InterPro" id="IPR001460">
    <property type="entry name" value="PCN-bd_Tpept"/>
</dbReference>
<reference evidence="6 7" key="1">
    <citation type="submission" date="2017-03" db="EMBL/GenBank/DDBJ databases">
        <title>Genome sequence of Clostridium hungatei DSM 14427.</title>
        <authorList>
            <person name="Poehlein A."/>
            <person name="Daniel R."/>
        </authorList>
    </citation>
    <scope>NUCLEOTIDE SEQUENCE [LARGE SCALE GENOMIC DNA]</scope>
    <source>
        <strain evidence="6 7">DSM 14427</strain>
    </source>
</reference>
<dbReference type="InterPro" id="IPR005311">
    <property type="entry name" value="PBP_dimer"/>
</dbReference>
<evidence type="ECO:0000313" key="6">
    <source>
        <dbReference type="EMBL" id="OPX44499.1"/>
    </source>
</evidence>
<dbReference type="SUPFAM" id="SSF56601">
    <property type="entry name" value="beta-lactamase/transpeptidase-like"/>
    <property type="match status" value="1"/>
</dbReference>
<dbReference type="OrthoDB" id="2985542at2"/>
<dbReference type="InterPro" id="IPR012338">
    <property type="entry name" value="Beta-lactam/transpept-like"/>
</dbReference>
<dbReference type="Pfam" id="PF03717">
    <property type="entry name" value="PBP_dimer"/>
    <property type="match status" value="1"/>
</dbReference>
<dbReference type="SUPFAM" id="SSF56519">
    <property type="entry name" value="Penicillin binding protein dimerisation domain"/>
    <property type="match status" value="1"/>
</dbReference>
<sequence length="552" mass="60118">MFKRIRIIFFVFLAISAGLMTRLFYLQVVGGGDLSRAASAQRVNNVQIESARGDFLDKNGIKLTGRTQKITAVLKPAQLRSQPEAINELCRMLGLEPDKTQEEIQRKNTPILMEVDKETKALLTSMKLEGVSFVNSLSRYNTDTKAKHLLGYLNKIDHVGSNGLEKLFEKTLNYGEEDSIAVITDGGNDLIKGLGYRIIKDDDRRNRKLDIKLTLDYHIQEIIENALDSRNLTGAVVVEDVKTGNIVGICSKPDFDPNDIEKYLSNNKKPLFNRAVAQYNMGSVFKLVDLAAAFEMHPDYNMVFSCPGYIQIGDTEFKCSSYEAGGHGTVDIYNALAKSCNAYFINMSLELGAQPILDMCKRLGLGENTALTLQGIDEARGIVPARADLKNSGDIANMSIGQGQIMATPVQVADLVATIANGGLKNNVNVIDSVVNSSGNKVRDLKETSQERVMAKTTADRIKSLMEGVISEGTGKKANMDEYGGAGGKTGSAETGQYIDGQKIIQAWFAGYFPAAAPRYSVAVFIEDGKSGGEAAAPIFSEIGTEIMKLGL</sequence>
<organism evidence="6 7">
    <name type="scientific">Ruminiclostridium hungatei</name>
    <name type="common">Clostridium hungatei</name>
    <dbReference type="NCBI Taxonomy" id="48256"/>
    <lineage>
        <taxon>Bacteria</taxon>
        <taxon>Bacillati</taxon>
        <taxon>Bacillota</taxon>
        <taxon>Clostridia</taxon>
        <taxon>Eubacteriales</taxon>
        <taxon>Oscillospiraceae</taxon>
        <taxon>Ruminiclostridium</taxon>
    </lineage>
</organism>
<dbReference type="GO" id="GO:0005886">
    <property type="term" value="C:plasma membrane"/>
    <property type="evidence" value="ECO:0007669"/>
    <property type="project" value="TreeGrafter"/>
</dbReference>
<dbReference type="STRING" id="48256.CLHUN_14920"/>
<dbReference type="Proteomes" id="UP000191554">
    <property type="component" value="Unassembled WGS sequence"/>
</dbReference>
<name>A0A1V4SKT2_RUMHU</name>
<evidence type="ECO:0000313" key="7">
    <source>
        <dbReference type="Proteomes" id="UP000191554"/>
    </source>
</evidence>
<gene>
    <name evidence="6" type="primary">spoVD_2</name>
    <name evidence="6" type="ORF">CLHUN_14920</name>
</gene>
<comment type="caution">
    <text evidence="6">The sequence shown here is derived from an EMBL/GenBank/DDBJ whole genome shotgun (WGS) entry which is preliminary data.</text>
</comment>
<evidence type="ECO:0000256" key="3">
    <source>
        <dbReference type="ARBA" id="ARBA00023136"/>
    </source>
</evidence>
<dbReference type="Gene3D" id="3.90.1310.10">
    <property type="entry name" value="Penicillin-binding protein 2a (Domain 2)"/>
    <property type="match status" value="1"/>
</dbReference>
<evidence type="ECO:0000259" key="5">
    <source>
        <dbReference type="Pfam" id="PF03717"/>
    </source>
</evidence>
<dbReference type="InterPro" id="IPR036138">
    <property type="entry name" value="PBP_dimer_sf"/>
</dbReference>
<dbReference type="Pfam" id="PF00905">
    <property type="entry name" value="Transpeptidase"/>
    <property type="match status" value="1"/>
</dbReference>
<proteinExistence type="inferred from homology"/>
<feature type="domain" description="Penicillin-binding protein transpeptidase" evidence="4">
    <location>
        <begin position="234"/>
        <end position="543"/>
    </location>
</feature>
<comment type="subcellular location">
    <subcellularLocation>
        <location evidence="1">Membrane</location>
    </subcellularLocation>
</comment>
<comment type="similarity">
    <text evidence="2">Belongs to the transpeptidase family.</text>
</comment>
<evidence type="ECO:0000259" key="4">
    <source>
        <dbReference type="Pfam" id="PF00905"/>
    </source>
</evidence>
<protein>
    <submittedName>
        <fullName evidence="6">Stage V sporulation protein D</fullName>
    </submittedName>
</protein>
<accession>A0A1V4SKT2</accession>
<dbReference type="RefSeq" id="WP_080063941.1">
    <property type="nucleotide sequence ID" value="NZ_MZGX01000008.1"/>
</dbReference>
<keyword evidence="7" id="KW-1185">Reference proteome</keyword>
<keyword evidence="3" id="KW-0472">Membrane</keyword>
<dbReference type="PANTHER" id="PTHR30627">
    <property type="entry name" value="PEPTIDOGLYCAN D,D-TRANSPEPTIDASE"/>
    <property type="match status" value="1"/>
</dbReference>
<evidence type="ECO:0000256" key="2">
    <source>
        <dbReference type="ARBA" id="ARBA00007171"/>
    </source>
</evidence>
<feature type="domain" description="Penicillin-binding protein dimerisation" evidence="5">
    <location>
        <begin position="48"/>
        <end position="186"/>
    </location>
</feature>
<dbReference type="Gene3D" id="3.40.710.10">
    <property type="entry name" value="DD-peptidase/beta-lactamase superfamily"/>
    <property type="match status" value="1"/>
</dbReference>
<dbReference type="GO" id="GO:0008658">
    <property type="term" value="F:penicillin binding"/>
    <property type="evidence" value="ECO:0007669"/>
    <property type="project" value="InterPro"/>
</dbReference>
<evidence type="ECO:0000256" key="1">
    <source>
        <dbReference type="ARBA" id="ARBA00004370"/>
    </source>
</evidence>
<dbReference type="EMBL" id="MZGX01000008">
    <property type="protein sequence ID" value="OPX44499.1"/>
    <property type="molecule type" value="Genomic_DNA"/>
</dbReference>
<dbReference type="GO" id="GO:0071555">
    <property type="term" value="P:cell wall organization"/>
    <property type="evidence" value="ECO:0007669"/>
    <property type="project" value="TreeGrafter"/>
</dbReference>